<dbReference type="AlphaFoldDB" id="A0A6C0JZI4"/>
<reference evidence="1" key="1">
    <citation type="journal article" date="2020" name="Nature">
        <title>Giant virus diversity and host interactions through global metagenomics.</title>
        <authorList>
            <person name="Schulz F."/>
            <person name="Roux S."/>
            <person name="Paez-Espino D."/>
            <person name="Jungbluth S."/>
            <person name="Walsh D.A."/>
            <person name="Denef V.J."/>
            <person name="McMahon K.D."/>
            <person name="Konstantinidis K.T."/>
            <person name="Eloe-Fadrosh E.A."/>
            <person name="Kyrpides N.C."/>
            <person name="Woyke T."/>
        </authorList>
    </citation>
    <scope>NUCLEOTIDE SEQUENCE</scope>
    <source>
        <strain evidence="1">GVMAG-S-1101164-67</strain>
    </source>
</reference>
<protein>
    <submittedName>
        <fullName evidence="1">Uncharacterized protein</fullName>
    </submittedName>
</protein>
<proteinExistence type="predicted"/>
<organism evidence="1">
    <name type="scientific">viral metagenome</name>
    <dbReference type="NCBI Taxonomy" id="1070528"/>
    <lineage>
        <taxon>unclassified sequences</taxon>
        <taxon>metagenomes</taxon>
        <taxon>organismal metagenomes</taxon>
    </lineage>
</organism>
<accession>A0A6C0JZI4</accession>
<evidence type="ECO:0000313" key="1">
    <source>
        <dbReference type="EMBL" id="QHU10110.1"/>
    </source>
</evidence>
<sequence length="179" mass="20977">MNIVINPYQFNNKNIFFLEKKKNNIIDGCFSKVIYSSENFTMNGIFFVIPFISKLGTQYTSSYSKISVRESLGYQDCVESKLVVCFYTHDVKNLQYITLLSEIENNIVNTYKEMNGLKKRNNLVLTNQLYKGCFKIYKETQNNKSLNEKKYMLKISGVWENAEEVGITYKFIEICEHIL</sequence>
<name>A0A6C0JZI4_9ZZZZ</name>
<dbReference type="EMBL" id="MN740750">
    <property type="protein sequence ID" value="QHU10110.1"/>
    <property type="molecule type" value="Genomic_DNA"/>
</dbReference>